<accession>A0AAD6BTC5</accession>
<feature type="region of interest" description="Disordered" evidence="1">
    <location>
        <begin position="23"/>
        <end position="52"/>
    </location>
</feature>
<evidence type="ECO:0000313" key="3">
    <source>
        <dbReference type="Proteomes" id="UP001219934"/>
    </source>
</evidence>
<evidence type="ECO:0000256" key="1">
    <source>
        <dbReference type="SAM" id="MobiDB-lite"/>
    </source>
</evidence>
<comment type="caution">
    <text evidence="2">The sequence shown here is derived from an EMBL/GenBank/DDBJ whole genome shotgun (WGS) entry which is preliminary data.</text>
</comment>
<proteinExistence type="predicted"/>
<dbReference type="EMBL" id="JAPTMU010000001">
    <property type="protein sequence ID" value="KAJ4948136.1"/>
    <property type="molecule type" value="Genomic_DNA"/>
</dbReference>
<sequence>MLLRRANSNHFTLTVTTGSGLLQSKRWPSSIGAPGRRPCSPAEGSRCRWESQ</sequence>
<name>A0AAD6BTC5_9TELE</name>
<dbReference type="Proteomes" id="UP001219934">
    <property type="component" value="Unassembled WGS sequence"/>
</dbReference>
<gene>
    <name evidence="2" type="ORF">JOQ06_019676</name>
</gene>
<evidence type="ECO:0000313" key="2">
    <source>
        <dbReference type="EMBL" id="KAJ4948136.1"/>
    </source>
</evidence>
<protein>
    <submittedName>
        <fullName evidence="2">Uncharacterized protein</fullName>
    </submittedName>
</protein>
<reference evidence="2" key="1">
    <citation type="submission" date="2022-11" db="EMBL/GenBank/DDBJ databases">
        <title>Chromosome-level genome of Pogonophryne albipinna.</title>
        <authorList>
            <person name="Jo E."/>
        </authorList>
    </citation>
    <scope>NUCLEOTIDE SEQUENCE</scope>
    <source>
        <strain evidence="2">SGF0006</strain>
        <tissue evidence="2">Muscle</tissue>
    </source>
</reference>
<keyword evidence="3" id="KW-1185">Reference proteome</keyword>
<dbReference type="AlphaFoldDB" id="A0AAD6BTC5"/>
<feature type="non-terminal residue" evidence="2">
    <location>
        <position position="52"/>
    </location>
</feature>
<organism evidence="2 3">
    <name type="scientific">Pogonophryne albipinna</name>
    <dbReference type="NCBI Taxonomy" id="1090488"/>
    <lineage>
        <taxon>Eukaryota</taxon>
        <taxon>Metazoa</taxon>
        <taxon>Chordata</taxon>
        <taxon>Craniata</taxon>
        <taxon>Vertebrata</taxon>
        <taxon>Euteleostomi</taxon>
        <taxon>Actinopterygii</taxon>
        <taxon>Neopterygii</taxon>
        <taxon>Teleostei</taxon>
        <taxon>Neoteleostei</taxon>
        <taxon>Acanthomorphata</taxon>
        <taxon>Eupercaria</taxon>
        <taxon>Perciformes</taxon>
        <taxon>Notothenioidei</taxon>
        <taxon>Pogonophryne</taxon>
    </lineage>
</organism>